<proteinExistence type="predicted"/>
<name>A0A1H7XLI2_9RHOB</name>
<dbReference type="InterPro" id="IPR036761">
    <property type="entry name" value="TTHA0802/YceI-like_sf"/>
</dbReference>
<dbReference type="InterPro" id="IPR007372">
    <property type="entry name" value="Lipid/polyisoprenoid-bd_YceI"/>
</dbReference>
<dbReference type="PANTHER" id="PTHR34406">
    <property type="entry name" value="PROTEIN YCEI"/>
    <property type="match status" value="1"/>
</dbReference>
<keyword evidence="4" id="KW-1185">Reference proteome</keyword>
<dbReference type="AlphaFoldDB" id="A0A1H7XLI2"/>
<evidence type="ECO:0000313" key="4">
    <source>
        <dbReference type="Proteomes" id="UP000199582"/>
    </source>
</evidence>
<dbReference type="EMBL" id="FOAG01000021">
    <property type="protein sequence ID" value="SEM34078.1"/>
    <property type="molecule type" value="Genomic_DNA"/>
</dbReference>
<dbReference type="Proteomes" id="UP000199582">
    <property type="component" value="Unassembled WGS sequence"/>
</dbReference>
<dbReference type="SMART" id="SM00867">
    <property type="entry name" value="YceI"/>
    <property type="match status" value="1"/>
</dbReference>
<sequence length="185" mass="19817">MFRCVALVLCLIATPPAAAPEAYRLDAESSTVGFTYDFGQGGNRGTMPVKSADIRLDLRDVGASQVDVTLDATGARAGFFFATQAMKGPEVLDTARFPEITFRSTAISGTLQAATVSGDLTVRGVTRPVTLQAGLYRLRGRDPASRDRLTVLLTGQIDRRDFGADGFANYVGDMIGLRIIAHIEK</sequence>
<reference evidence="3 4" key="1">
    <citation type="submission" date="2016-10" db="EMBL/GenBank/DDBJ databases">
        <authorList>
            <person name="de Groot N.N."/>
        </authorList>
    </citation>
    <scope>NUCLEOTIDE SEQUENCE [LARGE SCALE GENOMIC DNA]</scope>
    <source>
        <strain evidence="3 4">DSM 100674</strain>
    </source>
</reference>
<accession>A0A1H7XLI2</accession>
<organism evidence="3 4">
    <name type="scientific">Roseovarius azorensis</name>
    <dbReference type="NCBI Taxonomy" id="1287727"/>
    <lineage>
        <taxon>Bacteria</taxon>
        <taxon>Pseudomonadati</taxon>
        <taxon>Pseudomonadota</taxon>
        <taxon>Alphaproteobacteria</taxon>
        <taxon>Rhodobacterales</taxon>
        <taxon>Roseobacteraceae</taxon>
        <taxon>Roseovarius</taxon>
    </lineage>
</organism>
<dbReference type="SUPFAM" id="SSF101874">
    <property type="entry name" value="YceI-like"/>
    <property type="match status" value="1"/>
</dbReference>
<dbReference type="STRING" id="1287727.SAMN05443999_12119"/>
<feature type="domain" description="Lipid/polyisoprenoid-binding YceI-like" evidence="2">
    <location>
        <begin position="22"/>
        <end position="184"/>
    </location>
</feature>
<dbReference type="Pfam" id="PF04264">
    <property type="entry name" value="YceI"/>
    <property type="match status" value="1"/>
</dbReference>
<feature type="signal peptide" evidence="1">
    <location>
        <begin position="1"/>
        <end position="19"/>
    </location>
</feature>
<protein>
    <submittedName>
        <fullName evidence="3">Polyisoprenoid-binding protein YceI</fullName>
    </submittedName>
</protein>
<gene>
    <name evidence="3" type="ORF">SAMN05443999_12119</name>
</gene>
<dbReference type="OrthoDB" id="9811006at2"/>
<keyword evidence="1" id="KW-0732">Signal</keyword>
<feature type="chain" id="PRO_5009299883" evidence="1">
    <location>
        <begin position="20"/>
        <end position="185"/>
    </location>
</feature>
<dbReference type="Gene3D" id="2.40.128.110">
    <property type="entry name" value="Lipid/polyisoprenoid-binding, YceI-like"/>
    <property type="match status" value="1"/>
</dbReference>
<evidence type="ECO:0000313" key="3">
    <source>
        <dbReference type="EMBL" id="SEM34078.1"/>
    </source>
</evidence>
<evidence type="ECO:0000256" key="1">
    <source>
        <dbReference type="SAM" id="SignalP"/>
    </source>
</evidence>
<dbReference type="PANTHER" id="PTHR34406:SF1">
    <property type="entry name" value="PROTEIN YCEI"/>
    <property type="match status" value="1"/>
</dbReference>
<evidence type="ECO:0000259" key="2">
    <source>
        <dbReference type="SMART" id="SM00867"/>
    </source>
</evidence>